<evidence type="ECO:0000313" key="2">
    <source>
        <dbReference type="EMBL" id="AMK78791.1"/>
    </source>
</evidence>
<dbReference type="OrthoDB" id="9799538at2"/>
<evidence type="ECO:0000313" key="3">
    <source>
        <dbReference type="Proteomes" id="UP000030512"/>
    </source>
</evidence>
<dbReference type="PANTHER" id="PTHR42673:SF4">
    <property type="entry name" value="MALEYLACETOACETATE ISOMERASE"/>
    <property type="match status" value="1"/>
</dbReference>
<keyword evidence="2" id="KW-0808">Transferase</keyword>
<dbReference type="GO" id="GO:0016034">
    <property type="term" value="F:maleylacetoacetate isomerase activity"/>
    <property type="evidence" value="ECO:0007669"/>
    <property type="project" value="TreeGrafter"/>
</dbReference>
<dbReference type="Gene3D" id="1.20.1050.10">
    <property type="match status" value="1"/>
</dbReference>
<dbReference type="GO" id="GO:0006559">
    <property type="term" value="P:L-phenylalanine catabolic process"/>
    <property type="evidence" value="ECO:0007669"/>
    <property type="project" value="TreeGrafter"/>
</dbReference>
<dbReference type="SUPFAM" id="SSF47616">
    <property type="entry name" value="GST C-terminal domain-like"/>
    <property type="match status" value="1"/>
</dbReference>
<dbReference type="EMBL" id="CP014476">
    <property type="protein sequence ID" value="AMK78791.1"/>
    <property type="molecule type" value="Genomic_DNA"/>
</dbReference>
<dbReference type="RefSeq" id="WP_036273921.1">
    <property type="nucleotide sequence ID" value="NZ_CP014476.1"/>
</dbReference>
<dbReference type="PROSITE" id="PS50404">
    <property type="entry name" value="GST_NTER"/>
    <property type="match status" value="1"/>
</dbReference>
<dbReference type="InterPro" id="IPR004045">
    <property type="entry name" value="Glutathione_S-Trfase_N"/>
</dbReference>
<keyword evidence="3" id="KW-1185">Reference proteome</keyword>
<dbReference type="InterPro" id="IPR040079">
    <property type="entry name" value="Glutathione_S-Trfase"/>
</dbReference>
<gene>
    <name evidence="2" type="ORF">JT25_020245</name>
</gene>
<reference evidence="2 3" key="1">
    <citation type="journal article" date="2015" name="Environ. Microbiol.">
        <title>Methane oxidation coupled to nitrate reduction under hypoxia by the Gammaproteobacterium Methylomonas denitrificans, sp. nov. type strain FJG1.</title>
        <authorList>
            <person name="Kits K.D."/>
            <person name="Klotz M.G."/>
            <person name="Stein L.Y."/>
        </authorList>
    </citation>
    <scope>NUCLEOTIDE SEQUENCE [LARGE SCALE GENOMIC DNA]</scope>
    <source>
        <strain evidence="2 3">FJG1</strain>
    </source>
</reference>
<dbReference type="SFLD" id="SFLDS00019">
    <property type="entry name" value="Glutathione_Transferase_(cytos"/>
    <property type="match status" value="1"/>
</dbReference>
<sequence length="229" mass="25819">MFELYIANKNYSSWSLRPWILMRELDIPFIEKLVPFAGTDETNPFHSFSPTGKVPCLIDGEIVVWDSLAITEYLAERTLAVWPAEASARTWARCAVAEMHSGFQVLRECCTMNCGLRIRIASRPPALEKDMARLNELWLEGLTLFGGPYLAGPAFTAVDAFFAPVAFRVQTYGLELAPACRTYVDRLLALPAISDWYAAALSETWRDEKHEQMARNAGTWLNDYRATGL</sequence>
<organism evidence="2 3">
    <name type="scientific">Methylomonas denitrificans</name>
    <dbReference type="NCBI Taxonomy" id="1538553"/>
    <lineage>
        <taxon>Bacteria</taxon>
        <taxon>Pseudomonadati</taxon>
        <taxon>Pseudomonadota</taxon>
        <taxon>Gammaproteobacteria</taxon>
        <taxon>Methylococcales</taxon>
        <taxon>Methylococcaceae</taxon>
        <taxon>Methylomonas</taxon>
    </lineage>
</organism>
<dbReference type="CDD" id="cd03194">
    <property type="entry name" value="GST_C_3"/>
    <property type="match status" value="1"/>
</dbReference>
<dbReference type="AlphaFoldDB" id="A0A140E5W7"/>
<accession>A0A140E5W7</accession>
<dbReference type="KEGG" id="mdn:JT25_020245"/>
<dbReference type="InterPro" id="IPR036249">
    <property type="entry name" value="Thioredoxin-like_sf"/>
</dbReference>
<dbReference type="CDD" id="cd03043">
    <property type="entry name" value="GST_N_1"/>
    <property type="match status" value="1"/>
</dbReference>
<name>A0A140E5W7_9GAMM</name>
<dbReference type="Proteomes" id="UP000030512">
    <property type="component" value="Chromosome"/>
</dbReference>
<dbReference type="Pfam" id="PF13410">
    <property type="entry name" value="GST_C_2"/>
    <property type="match status" value="1"/>
</dbReference>
<dbReference type="Pfam" id="PF13409">
    <property type="entry name" value="GST_N_2"/>
    <property type="match status" value="1"/>
</dbReference>
<dbReference type="SUPFAM" id="SSF52833">
    <property type="entry name" value="Thioredoxin-like"/>
    <property type="match status" value="1"/>
</dbReference>
<dbReference type="GO" id="GO:0006749">
    <property type="term" value="P:glutathione metabolic process"/>
    <property type="evidence" value="ECO:0007669"/>
    <property type="project" value="TreeGrafter"/>
</dbReference>
<dbReference type="Gene3D" id="3.40.30.10">
    <property type="entry name" value="Glutaredoxin"/>
    <property type="match status" value="1"/>
</dbReference>
<dbReference type="PANTHER" id="PTHR42673">
    <property type="entry name" value="MALEYLACETOACETATE ISOMERASE"/>
    <property type="match status" value="1"/>
</dbReference>
<dbReference type="STRING" id="1538553.JT25_020245"/>
<dbReference type="GO" id="GO:0004364">
    <property type="term" value="F:glutathione transferase activity"/>
    <property type="evidence" value="ECO:0007669"/>
    <property type="project" value="TreeGrafter"/>
</dbReference>
<protein>
    <submittedName>
        <fullName evidence="2">Glutathione S-transferase</fullName>
    </submittedName>
</protein>
<proteinExistence type="predicted"/>
<feature type="domain" description="GST N-terminal" evidence="1">
    <location>
        <begin position="2"/>
        <end position="82"/>
    </location>
</feature>
<evidence type="ECO:0000259" key="1">
    <source>
        <dbReference type="PROSITE" id="PS50404"/>
    </source>
</evidence>
<dbReference type="InterPro" id="IPR036282">
    <property type="entry name" value="Glutathione-S-Trfase_C_sf"/>
</dbReference>